<reference evidence="3" key="1">
    <citation type="journal article" date="2020" name="mSystems">
        <title>Genome- and Community-Level Interaction Insights into Carbon Utilization and Element Cycling Functions of Hydrothermarchaeota in Hydrothermal Sediment.</title>
        <authorList>
            <person name="Zhou Z."/>
            <person name="Liu Y."/>
            <person name="Xu W."/>
            <person name="Pan J."/>
            <person name="Luo Z.H."/>
            <person name="Li M."/>
        </authorList>
    </citation>
    <scope>NUCLEOTIDE SEQUENCE [LARGE SCALE GENOMIC DNA]</scope>
    <source>
        <strain evidence="3">HyVt-345</strain>
    </source>
</reference>
<dbReference type="Pfam" id="PF00246">
    <property type="entry name" value="Peptidase_M14"/>
    <property type="match status" value="1"/>
</dbReference>
<dbReference type="InterPro" id="IPR000834">
    <property type="entry name" value="Peptidase_M14"/>
</dbReference>
<evidence type="ECO:0000259" key="2">
    <source>
        <dbReference type="PROSITE" id="PS52035"/>
    </source>
</evidence>
<proteinExistence type="inferred from homology"/>
<accession>A0A831VQ25</accession>
<evidence type="ECO:0000313" key="3">
    <source>
        <dbReference type="EMBL" id="HEA23445.1"/>
    </source>
</evidence>
<dbReference type="SUPFAM" id="SSF53187">
    <property type="entry name" value="Zn-dependent exopeptidases"/>
    <property type="match status" value="1"/>
</dbReference>
<dbReference type="GO" id="GO:0006508">
    <property type="term" value="P:proteolysis"/>
    <property type="evidence" value="ECO:0007669"/>
    <property type="project" value="InterPro"/>
</dbReference>
<comment type="similarity">
    <text evidence="1">Belongs to the peptidase M14 family.</text>
</comment>
<dbReference type="AlphaFoldDB" id="A0A831VQ25"/>
<sequence>MTSKNYKSIKVSAIKGRYLAYPHLKDFLDKNVKLGNLEVEGESVLKTSIVSIKYGKGPKKILMWSQMHGNESTTTKAVLDIVNFLEINSPSAQSVLDSCTILILPMLNPDGAAAYTRINANQVDLNRDAQQRSQPESVVLRNVFDAFLPDYCFNLHDQRTIFNVGNTPNPATVSFLAPAHDEERSISASRAESMRLIAAMNGDLQKRIPGQVGRYDDAFNSDCVGDTFQMTGTPTILFEAGHFPEDYNRERTREYIFHALISALNTISKDKIGDFKVSEYFAIPENEKQFFDVIIYNAHVILPSLQIGESIGILYVEKLIDETIIFEPQVESRGNLNSHYGHKTFNMLINSDLMYVKNDIKVASFLDAF</sequence>
<dbReference type="GO" id="GO:0004181">
    <property type="term" value="F:metallocarboxypeptidase activity"/>
    <property type="evidence" value="ECO:0007669"/>
    <property type="project" value="InterPro"/>
</dbReference>
<organism evidence="3">
    <name type="scientific">Pricia antarctica</name>
    <dbReference type="NCBI Taxonomy" id="641691"/>
    <lineage>
        <taxon>Bacteria</taxon>
        <taxon>Pseudomonadati</taxon>
        <taxon>Bacteroidota</taxon>
        <taxon>Flavobacteriia</taxon>
        <taxon>Flavobacteriales</taxon>
        <taxon>Flavobacteriaceae</taxon>
        <taxon>Pricia</taxon>
    </lineage>
</organism>
<comment type="caution">
    <text evidence="1">Lacks conserved residue(s) required for the propagation of feature annotation.</text>
</comment>
<evidence type="ECO:0000256" key="1">
    <source>
        <dbReference type="PROSITE-ProRule" id="PRU01379"/>
    </source>
</evidence>
<dbReference type="EMBL" id="DRGL01000079">
    <property type="protein sequence ID" value="HEA23445.1"/>
    <property type="molecule type" value="Genomic_DNA"/>
</dbReference>
<comment type="caution">
    <text evidence="3">The sequence shown here is derived from an EMBL/GenBank/DDBJ whole genome shotgun (WGS) entry which is preliminary data.</text>
</comment>
<protein>
    <submittedName>
        <fullName evidence="3">DUF2817 domain-containing protein</fullName>
    </submittedName>
</protein>
<name>A0A831VQ25_9FLAO</name>
<dbReference type="Proteomes" id="UP000886191">
    <property type="component" value="Unassembled WGS sequence"/>
</dbReference>
<gene>
    <name evidence="3" type="ORF">ENH87_21385</name>
</gene>
<feature type="domain" description="Peptidase M14" evidence="2">
    <location>
        <begin position="2"/>
        <end position="267"/>
    </location>
</feature>
<dbReference type="Gene3D" id="3.40.630.10">
    <property type="entry name" value="Zn peptidases"/>
    <property type="match status" value="1"/>
</dbReference>
<dbReference type="PROSITE" id="PS52035">
    <property type="entry name" value="PEPTIDASE_M14"/>
    <property type="match status" value="1"/>
</dbReference>
<dbReference type="CDD" id="cd06239">
    <property type="entry name" value="M14-like"/>
    <property type="match status" value="1"/>
</dbReference>
<dbReference type="GO" id="GO:0008270">
    <property type="term" value="F:zinc ion binding"/>
    <property type="evidence" value="ECO:0007669"/>
    <property type="project" value="InterPro"/>
</dbReference>